<dbReference type="GO" id="GO:0016747">
    <property type="term" value="F:acyltransferase activity, transferring groups other than amino-acyl groups"/>
    <property type="evidence" value="ECO:0007669"/>
    <property type="project" value="InterPro"/>
</dbReference>
<protein>
    <submittedName>
        <fullName evidence="2">GNAT superfamily N-acetyltransferase</fullName>
    </submittedName>
</protein>
<dbReference type="EMBL" id="JACJII010000001">
    <property type="protein sequence ID" value="MBA9001578.1"/>
    <property type="molecule type" value="Genomic_DNA"/>
</dbReference>
<dbReference type="SUPFAM" id="SSF55729">
    <property type="entry name" value="Acyl-CoA N-acyltransferases (Nat)"/>
    <property type="match status" value="1"/>
</dbReference>
<dbReference type="InterPro" id="IPR016181">
    <property type="entry name" value="Acyl_CoA_acyltransferase"/>
</dbReference>
<name>A0A7W3MTJ4_9ACTN</name>
<evidence type="ECO:0000313" key="3">
    <source>
        <dbReference type="Proteomes" id="UP000539313"/>
    </source>
</evidence>
<organism evidence="2 3">
    <name type="scientific">Thermomonospora cellulosilytica</name>
    <dbReference type="NCBI Taxonomy" id="1411118"/>
    <lineage>
        <taxon>Bacteria</taxon>
        <taxon>Bacillati</taxon>
        <taxon>Actinomycetota</taxon>
        <taxon>Actinomycetes</taxon>
        <taxon>Streptosporangiales</taxon>
        <taxon>Thermomonosporaceae</taxon>
        <taxon>Thermomonospora</taxon>
    </lineage>
</organism>
<keyword evidence="2" id="KW-0808">Transferase</keyword>
<sequence length="286" mass="31588">MLRWDWLSPVVTVPYVPTLGPVHPDALSAELFQAVLDVAGTGRFLPYDKDRRWSATKDEHVLVPEVIHQPDLTVIPTLTARGGGLLKIHYYGEVRPPLDQAAEWARKWSTTYGTRPTARLIWFQSTPDGARTRVMLKTFTSRDEREHSSVVPLTQCPAADTFGTFAAQLDEGGFAFLHQRMKAGHDDGPVLVAVEDQRIVGAIGPLSTMTDATGRRHQPPQYFAVHPAHRGQGHGRALWQAAMTWALRNGAAYKILQAATGSPAERLYQSEGLTTLGFTCARDITL</sequence>
<dbReference type="CDD" id="cd04301">
    <property type="entry name" value="NAT_SF"/>
    <property type="match status" value="1"/>
</dbReference>
<reference evidence="2 3" key="1">
    <citation type="submission" date="2020-08" db="EMBL/GenBank/DDBJ databases">
        <title>Sequencing the genomes of 1000 actinobacteria strains.</title>
        <authorList>
            <person name="Klenk H.-P."/>
        </authorList>
    </citation>
    <scope>NUCLEOTIDE SEQUENCE [LARGE SCALE GENOMIC DNA]</scope>
    <source>
        <strain evidence="2 3">DSM 45823</strain>
    </source>
</reference>
<dbReference type="AlphaFoldDB" id="A0A7W3MTJ4"/>
<dbReference type="Proteomes" id="UP000539313">
    <property type="component" value="Unassembled WGS sequence"/>
</dbReference>
<dbReference type="Pfam" id="PF13508">
    <property type="entry name" value="Acetyltransf_7"/>
    <property type="match status" value="1"/>
</dbReference>
<accession>A0A7W3MTJ4</accession>
<evidence type="ECO:0000313" key="2">
    <source>
        <dbReference type="EMBL" id="MBA9001578.1"/>
    </source>
</evidence>
<dbReference type="RefSeq" id="WP_182703834.1">
    <property type="nucleotide sequence ID" value="NZ_JACJII010000001.1"/>
</dbReference>
<gene>
    <name evidence="2" type="ORF">HNR21_000460</name>
</gene>
<dbReference type="PROSITE" id="PS51186">
    <property type="entry name" value="GNAT"/>
    <property type="match status" value="1"/>
</dbReference>
<comment type="caution">
    <text evidence="2">The sequence shown here is derived from an EMBL/GenBank/DDBJ whole genome shotgun (WGS) entry which is preliminary data.</text>
</comment>
<evidence type="ECO:0000259" key="1">
    <source>
        <dbReference type="PROSITE" id="PS51186"/>
    </source>
</evidence>
<dbReference type="InterPro" id="IPR000182">
    <property type="entry name" value="GNAT_dom"/>
</dbReference>
<feature type="domain" description="N-acetyltransferase" evidence="1">
    <location>
        <begin position="148"/>
        <end position="286"/>
    </location>
</feature>
<keyword evidence="3" id="KW-1185">Reference proteome</keyword>
<dbReference type="Gene3D" id="3.40.630.30">
    <property type="match status" value="1"/>
</dbReference>
<proteinExistence type="predicted"/>